<proteinExistence type="predicted"/>
<name>A0A6M3JRH9_9ZZZZ</name>
<sequence length="264" mass="31960">MNTFFLRLYYKLIGKSPADMEMVQYWKDKECVMAKLTKAKDGSLIMCLEGEKYPFPTYPRGHLLFGPLSKLKHEIKVQIFNDNWWKLEAGTSKEEVIKDIKSKLFNEILEIAELSKYDMLPPDKMTPSVREIYRAWTKIAPWQTYPLRDYLCFILQEDDGYRMRVQWLVKYFNPNSWYMRWFDPVKLFEKGLKMMEHAEVIGDMKERIRLLRRILLVCLEDKYIRELFIKLCREVDWSKVKLTKADAYHFRGKYFKVDFDLLEY</sequence>
<dbReference type="AlphaFoldDB" id="A0A6M3JRH9"/>
<gene>
    <name evidence="1" type="ORF">MM415A02725_0004</name>
    <name evidence="2" type="ORF">MM415B03518_0007</name>
</gene>
<organism evidence="1">
    <name type="scientific">viral metagenome</name>
    <dbReference type="NCBI Taxonomy" id="1070528"/>
    <lineage>
        <taxon>unclassified sequences</taxon>
        <taxon>metagenomes</taxon>
        <taxon>organismal metagenomes</taxon>
    </lineage>
</organism>
<dbReference type="EMBL" id="MT141959">
    <property type="protein sequence ID" value="QJA72536.1"/>
    <property type="molecule type" value="Genomic_DNA"/>
</dbReference>
<reference evidence="1" key="1">
    <citation type="submission" date="2020-03" db="EMBL/GenBank/DDBJ databases">
        <title>The deep terrestrial virosphere.</title>
        <authorList>
            <person name="Holmfeldt K."/>
            <person name="Nilsson E."/>
            <person name="Simone D."/>
            <person name="Lopez-Fernandez M."/>
            <person name="Wu X."/>
            <person name="de Brujin I."/>
            <person name="Lundin D."/>
            <person name="Andersson A."/>
            <person name="Bertilsson S."/>
            <person name="Dopson M."/>
        </authorList>
    </citation>
    <scope>NUCLEOTIDE SEQUENCE</scope>
    <source>
        <strain evidence="1">MM415A02725</strain>
        <strain evidence="2">MM415B03518</strain>
    </source>
</reference>
<evidence type="ECO:0000313" key="2">
    <source>
        <dbReference type="EMBL" id="QJA90910.1"/>
    </source>
</evidence>
<accession>A0A6M3JRH9</accession>
<dbReference type="EMBL" id="MT142947">
    <property type="protein sequence ID" value="QJA90910.1"/>
    <property type="molecule type" value="Genomic_DNA"/>
</dbReference>
<evidence type="ECO:0000313" key="1">
    <source>
        <dbReference type="EMBL" id="QJA72536.1"/>
    </source>
</evidence>
<protein>
    <submittedName>
        <fullName evidence="1">Uncharacterized protein</fullName>
    </submittedName>
</protein>